<feature type="region of interest" description="Disordered" evidence="2">
    <location>
        <begin position="1"/>
        <end position="28"/>
    </location>
</feature>
<evidence type="ECO:0000256" key="1">
    <source>
        <dbReference type="SAM" id="Coils"/>
    </source>
</evidence>
<dbReference type="Proteomes" id="UP001596435">
    <property type="component" value="Unassembled WGS sequence"/>
</dbReference>
<dbReference type="RefSeq" id="WP_345706112.1">
    <property type="nucleotide sequence ID" value="NZ_BAABKV010000001.1"/>
</dbReference>
<evidence type="ECO:0000256" key="2">
    <source>
        <dbReference type="SAM" id="MobiDB-lite"/>
    </source>
</evidence>
<comment type="caution">
    <text evidence="4">The sequence shown here is derived from an EMBL/GenBank/DDBJ whole genome shotgun (WGS) entry which is preliminary data.</text>
</comment>
<accession>A0ABW2GAB1</accession>
<feature type="region of interest" description="Disordered" evidence="2">
    <location>
        <begin position="521"/>
        <end position="578"/>
    </location>
</feature>
<dbReference type="EMBL" id="JBHTAJ010000096">
    <property type="protein sequence ID" value="MFC7184298.1"/>
    <property type="molecule type" value="Genomic_DNA"/>
</dbReference>
<evidence type="ECO:0000256" key="3">
    <source>
        <dbReference type="SAM" id="Phobius"/>
    </source>
</evidence>
<evidence type="ECO:0000313" key="4">
    <source>
        <dbReference type="EMBL" id="MFC7184298.1"/>
    </source>
</evidence>
<protein>
    <submittedName>
        <fullName evidence="4">DUF4407 domain-containing protein</fullName>
    </submittedName>
</protein>
<reference evidence="5" key="1">
    <citation type="journal article" date="2019" name="Int. J. Syst. Evol. Microbiol.">
        <title>The Global Catalogue of Microorganisms (GCM) 10K type strain sequencing project: providing services to taxonomists for standard genome sequencing and annotation.</title>
        <authorList>
            <consortium name="The Broad Institute Genomics Platform"/>
            <consortium name="The Broad Institute Genome Sequencing Center for Infectious Disease"/>
            <person name="Wu L."/>
            <person name="Ma J."/>
        </authorList>
    </citation>
    <scope>NUCLEOTIDE SEQUENCE [LARGE SCALE GENOMIC DNA]</scope>
    <source>
        <strain evidence="5">CGMCC 1.12859</strain>
    </source>
</reference>
<evidence type="ECO:0000313" key="5">
    <source>
        <dbReference type="Proteomes" id="UP001596435"/>
    </source>
</evidence>
<feature type="transmembrane region" description="Helical" evidence="3">
    <location>
        <begin position="88"/>
        <end position="107"/>
    </location>
</feature>
<keyword evidence="1" id="KW-0175">Coiled coil</keyword>
<feature type="transmembrane region" description="Helical" evidence="3">
    <location>
        <begin position="127"/>
        <end position="146"/>
    </location>
</feature>
<feature type="region of interest" description="Disordered" evidence="2">
    <location>
        <begin position="421"/>
        <end position="507"/>
    </location>
</feature>
<keyword evidence="3" id="KW-0812">Transmembrane</keyword>
<feature type="compositionally biased region" description="Low complexity" evidence="2">
    <location>
        <begin position="464"/>
        <end position="482"/>
    </location>
</feature>
<feature type="compositionally biased region" description="Pro residues" evidence="2">
    <location>
        <begin position="540"/>
        <end position="554"/>
    </location>
</feature>
<feature type="transmembrane region" description="Helical" evidence="3">
    <location>
        <begin position="56"/>
        <end position="76"/>
    </location>
</feature>
<keyword evidence="5" id="KW-1185">Reference proteome</keyword>
<feature type="compositionally biased region" description="Basic and acidic residues" evidence="2">
    <location>
        <begin position="421"/>
        <end position="447"/>
    </location>
</feature>
<feature type="coiled-coil region" evidence="1">
    <location>
        <begin position="207"/>
        <end position="234"/>
    </location>
</feature>
<dbReference type="InterPro" id="IPR025519">
    <property type="entry name" value="DUF4407"/>
</dbReference>
<feature type="compositionally biased region" description="Low complexity" evidence="2">
    <location>
        <begin position="8"/>
        <end position="22"/>
    </location>
</feature>
<keyword evidence="3" id="KW-0472">Membrane</keyword>
<feature type="compositionally biased region" description="Low complexity" evidence="2">
    <location>
        <begin position="527"/>
        <end position="539"/>
    </location>
</feature>
<sequence length="578" mass="62094">MRIRRTRATSTTDRADRPAAAPFGPSGDDGFGRRLRVLTGVEEELLGRVRTERARYTALAAVMVCTAAIGGCSMYFALAEILGEAEFWFVPAALGWGTFVLCLDRWLVSSSGGARWRTRASVLGPRLVVACFFGFLIAEPIVLRVFEPSVLSSVRHERQETIDTLRKGLLECNRSPLEAAASGPAAIDCTTLRLGMTGAVGAEAAKLDGLRSQAKDLKARIDGEQGKLDGLRETVNKECNGTSGTGLTGRAGNGPACQYDQEAVRDFTAANPIEQQIRDLEDLNHRITDASDGQSGTEADFQAARAKKIDERLAKEDSPDGLVGIGDRFDALFALASRSGFIGAASWLVRIFFVLIDCMPVLVKFFSGATAYDRLVEIEIASAEKLYTDETRADEAAAEERLKTELHEIRAHAERRRMEIDLETRRHADDQQARQQRAVDDLWERKLGQRRTTPFGSDRPARPARPQAAPEPVPAAHVPAAHGAGGSGAGVAGAGVSRTGPADAEPFDGEALDRLFAAKLAAKRAARPAPADAATGPAAGPEPRPGRGPGPVSPVPWSALKQLSDDAPRHTRVNGHRI</sequence>
<keyword evidence="3" id="KW-1133">Transmembrane helix</keyword>
<feature type="compositionally biased region" description="Gly residues" evidence="2">
    <location>
        <begin position="483"/>
        <end position="493"/>
    </location>
</feature>
<organism evidence="4 5">
    <name type="scientific">Kitasatospora paranensis</name>
    <dbReference type="NCBI Taxonomy" id="258053"/>
    <lineage>
        <taxon>Bacteria</taxon>
        <taxon>Bacillati</taxon>
        <taxon>Actinomycetota</taxon>
        <taxon>Actinomycetes</taxon>
        <taxon>Kitasatosporales</taxon>
        <taxon>Streptomycetaceae</taxon>
        <taxon>Kitasatospora</taxon>
    </lineage>
</organism>
<dbReference type="Pfam" id="PF14362">
    <property type="entry name" value="DUF4407"/>
    <property type="match status" value="1"/>
</dbReference>
<proteinExistence type="predicted"/>
<name>A0ABW2GAB1_9ACTN</name>
<gene>
    <name evidence="4" type="ORF">ACFQMG_32575</name>
</gene>